<evidence type="ECO:0000256" key="9">
    <source>
        <dbReference type="PIRSR" id="PIRSR601344-1"/>
    </source>
</evidence>
<protein>
    <submittedName>
        <fullName evidence="11">Chlorophyll A-B binding protein</fullName>
    </submittedName>
</protein>
<dbReference type="GO" id="GO:0009765">
    <property type="term" value="P:photosynthesis, light harvesting"/>
    <property type="evidence" value="ECO:0007669"/>
    <property type="project" value="InterPro"/>
</dbReference>
<evidence type="ECO:0000256" key="3">
    <source>
        <dbReference type="ARBA" id="ARBA00005933"/>
    </source>
</evidence>
<feature type="binding site" evidence="9">
    <location>
        <position position="170"/>
    </location>
    <ligand>
        <name>chlorophyll a</name>
        <dbReference type="ChEBI" id="CHEBI:58416"/>
        <label>1</label>
    </ligand>
</feature>
<dbReference type="OrthoDB" id="423598at2759"/>
<dbReference type="InterPro" id="IPR022796">
    <property type="entry name" value="Chloroa_b-bind"/>
</dbReference>
<sequence>MKIAVLLSAVAGASAFAPASQSTRVSSSALNAADLSSMRGVGPETGGKVFDPLDLAQYAPLDFLRKAELSNGRSAMLATVGWSFPTLWTFPDGPVDTTDPIEAFFKADPQWWAQFIIFCATIEGIKYRAEMDGKSYTGEIGKEAAIDWTGNWAKLDDAQKEDMAIKELKNGRLAMIGMAGYFASVLVPGSVPALS</sequence>
<evidence type="ECO:0000256" key="6">
    <source>
        <dbReference type="ARBA" id="ARBA00022640"/>
    </source>
</evidence>
<evidence type="ECO:0000256" key="7">
    <source>
        <dbReference type="ARBA" id="ARBA00023243"/>
    </source>
</evidence>
<evidence type="ECO:0000313" key="11">
    <source>
        <dbReference type="EMBL" id="KAG7348549.1"/>
    </source>
</evidence>
<evidence type="ECO:0000256" key="10">
    <source>
        <dbReference type="SAM" id="SignalP"/>
    </source>
</evidence>
<feature type="signal peptide" evidence="10">
    <location>
        <begin position="1"/>
        <end position="15"/>
    </location>
</feature>
<dbReference type="AlphaFoldDB" id="A0A9K3KSM0"/>
<proteinExistence type="inferred from homology"/>
<comment type="caution">
    <text evidence="11">The sequence shown here is derived from an EMBL/GenBank/DDBJ whole genome shotgun (WGS) entry which is preliminary data.</text>
</comment>
<evidence type="ECO:0000256" key="2">
    <source>
        <dbReference type="ARBA" id="ARBA00004229"/>
    </source>
</evidence>
<keyword evidence="4" id="KW-0150">Chloroplast</keyword>
<evidence type="ECO:0000256" key="1">
    <source>
        <dbReference type="ARBA" id="ARBA00004022"/>
    </source>
</evidence>
<dbReference type="PANTHER" id="PTHR21649">
    <property type="entry name" value="CHLOROPHYLL A/B BINDING PROTEIN"/>
    <property type="match status" value="1"/>
</dbReference>
<dbReference type="GO" id="GO:0016020">
    <property type="term" value="C:membrane"/>
    <property type="evidence" value="ECO:0007669"/>
    <property type="project" value="InterPro"/>
</dbReference>
<keyword evidence="9" id="KW-0148">Chlorophyll</keyword>
<feature type="binding site" evidence="9">
    <location>
        <position position="68"/>
    </location>
    <ligand>
        <name>chlorophyll a</name>
        <dbReference type="ChEBI" id="CHEBI:58416"/>
        <label>1</label>
    </ligand>
</feature>
<organism evidence="11 12">
    <name type="scientific">Nitzschia inconspicua</name>
    <dbReference type="NCBI Taxonomy" id="303405"/>
    <lineage>
        <taxon>Eukaryota</taxon>
        <taxon>Sar</taxon>
        <taxon>Stramenopiles</taxon>
        <taxon>Ochrophyta</taxon>
        <taxon>Bacillariophyta</taxon>
        <taxon>Bacillariophyceae</taxon>
        <taxon>Bacillariophycidae</taxon>
        <taxon>Bacillariales</taxon>
        <taxon>Bacillariaceae</taxon>
        <taxon>Nitzschia</taxon>
    </lineage>
</organism>
<comment type="subcellular location">
    <subcellularLocation>
        <location evidence="2">Plastid</location>
        <location evidence="2">Chloroplast</location>
    </subcellularLocation>
</comment>
<comment type="function">
    <text evidence="1">The light-harvesting complex (LHC) functions as a light receptor, it captures and delivers excitation energy to photosystems with which it is closely associated. Energy is transferred from the carotenoid and chlorophyll C (or B) to chlorophyll A and the photosynthetic reaction centers where it is used to synthesize ATP and reducing power.</text>
</comment>
<dbReference type="GO" id="GO:0016168">
    <property type="term" value="F:chlorophyll binding"/>
    <property type="evidence" value="ECO:0007669"/>
    <property type="project" value="UniProtKB-KW"/>
</dbReference>
<dbReference type="Proteomes" id="UP000693970">
    <property type="component" value="Unassembled WGS sequence"/>
</dbReference>
<evidence type="ECO:0000313" key="12">
    <source>
        <dbReference type="Proteomes" id="UP000693970"/>
    </source>
</evidence>
<feature type="binding site" evidence="9">
    <location>
        <position position="172"/>
    </location>
    <ligand>
        <name>chlorophyll a</name>
        <dbReference type="ChEBI" id="CHEBI:58416"/>
        <label>1</label>
    </ligand>
</feature>
<reference evidence="11" key="2">
    <citation type="submission" date="2021-04" db="EMBL/GenBank/DDBJ databases">
        <authorList>
            <person name="Podell S."/>
        </authorList>
    </citation>
    <scope>NUCLEOTIDE SEQUENCE</scope>
    <source>
        <strain evidence="11">Hildebrandi</strain>
    </source>
</reference>
<dbReference type="Pfam" id="PF00504">
    <property type="entry name" value="Chloroa_b-bind"/>
    <property type="match status" value="1"/>
</dbReference>
<dbReference type="InterPro" id="IPR001344">
    <property type="entry name" value="Chloro_AB-bd_pln"/>
</dbReference>
<feature type="binding site" evidence="9">
    <location>
        <position position="167"/>
    </location>
    <ligand>
        <name>chlorophyll a</name>
        <dbReference type="ChEBI" id="CHEBI:58416"/>
        <label>1</label>
    </ligand>
</feature>
<dbReference type="EMBL" id="JAGRRH010000020">
    <property type="protein sequence ID" value="KAG7348549.1"/>
    <property type="molecule type" value="Genomic_DNA"/>
</dbReference>
<feature type="binding site" description="axial binding residue" evidence="9">
    <location>
        <position position="73"/>
    </location>
    <ligand>
        <name>chlorophyll b</name>
        <dbReference type="ChEBI" id="CHEBI:61721"/>
        <label>1</label>
    </ligand>
    <ligandPart>
        <name>Mg</name>
        <dbReference type="ChEBI" id="CHEBI:25107"/>
    </ligandPart>
</feature>
<dbReference type="GO" id="GO:0030076">
    <property type="term" value="C:light-harvesting complex"/>
    <property type="evidence" value="ECO:0007669"/>
    <property type="project" value="UniProtKB-KW"/>
</dbReference>
<feature type="chain" id="PRO_5039920976" evidence="10">
    <location>
        <begin position="16"/>
        <end position="195"/>
    </location>
</feature>
<keyword evidence="5" id="KW-0602">Photosynthesis</keyword>
<evidence type="ECO:0000256" key="4">
    <source>
        <dbReference type="ARBA" id="ARBA00022528"/>
    </source>
</evidence>
<comment type="subunit">
    <text evidence="8">The LHC complex of chromophytic algae is composed of fucoxanthin, chlorophyll A and C bound non-covalently by fucoxanthin chlorophyll proteins (FCPs). The ratio of the pigments in LHC; fucoxanthin: chlorophyll C: chlorophyll A; (0.6-1): (0.1-0.3): (1).</text>
</comment>
<evidence type="ECO:0000256" key="5">
    <source>
        <dbReference type="ARBA" id="ARBA00022531"/>
    </source>
</evidence>
<gene>
    <name evidence="11" type="ORF">IV203_017254</name>
</gene>
<keyword evidence="12" id="KW-1185">Reference proteome</keyword>
<keyword evidence="9" id="KW-0157">Chromophore</keyword>
<feature type="binding site" evidence="9">
    <location>
        <position position="166"/>
    </location>
    <ligand>
        <name>chlorophyll a</name>
        <dbReference type="ChEBI" id="CHEBI:58416"/>
        <label>1</label>
    </ligand>
</feature>
<keyword evidence="10" id="KW-0732">Signal</keyword>
<reference evidence="11" key="1">
    <citation type="journal article" date="2021" name="Sci. Rep.">
        <title>Diploid genomic architecture of Nitzschia inconspicua, an elite biomass production diatom.</title>
        <authorList>
            <person name="Oliver A."/>
            <person name="Podell S."/>
            <person name="Pinowska A."/>
            <person name="Traller J.C."/>
            <person name="Smith S.R."/>
            <person name="McClure R."/>
            <person name="Beliaev A."/>
            <person name="Bohutskyi P."/>
            <person name="Hill E.A."/>
            <person name="Rabines A."/>
            <person name="Zheng H."/>
            <person name="Allen L.Z."/>
            <person name="Kuo A."/>
            <person name="Grigoriev I.V."/>
            <person name="Allen A.E."/>
            <person name="Hazlebeck D."/>
            <person name="Allen E.E."/>
        </authorList>
    </citation>
    <scope>NUCLEOTIDE SEQUENCE</scope>
    <source>
        <strain evidence="11">Hildebrandi</strain>
    </source>
</reference>
<comment type="similarity">
    <text evidence="3">Belongs to the fucoxanthin chlorophyll protein family.</text>
</comment>
<dbReference type="GO" id="GO:0009507">
    <property type="term" value="C:chloroplast"/>
    <property type="evidence" value="ECO:0007669"/>
    <property type="project" value="UniProtKB-SubCell"/>
</dbReference>
<name>A0A9K3KSM0_9STRA</name>
<evidence type="ECO:0000256" key="8">
    <source>
        <dbReference type="ARBA" id="ARBA00044011"/>
    </source>
</evidence>
<keyword evidence="6" id="KW-0934">Plastid</keyword>
<keyword evidence="7" id="KW-0437">Light-harvesting polypeptide</keyword>
<accession>A0A9K3KSM0</accession>